<feature type="transmembrane region" description="Helical" evidence="1">
    <location>
        <begin position="83"/>
        <end position="102"/>
    </location>
</feature>
<proteinExistence type="predicted"/>
<evidence type="ECO:0000259" key="2">
    <source>
        <dbReference type="Pfam" id="PF02517"/>
    </source>
</evidence>
<feature type="transmembrane region" description="Helical" evidence="1">
    <location>
        <begin position="49"/>
        <end position="71"/>
    </location>
</feature>
<keyword evidence="4" id="KW-1185">Reference proteome</keyword>
<feature type="transmembrane region" description="Helical" evidence="1">
    <location>
        <begin position="114"/>
        <end position="132"/>
    </location>
</feature>
<organism evidence="3 4">
    <name type="scientific">Brevibacillus fluminis</name>
    <dbReference type="NCBI Taxonomy" id="511487"/>
    <lineage>
        <taxon>Bacteria</taxon>
        <taxon>Bacillati</taxon>
        <taxon>Bacillota</taxon>
        <taxon>Bacilli</taxon>
        <taxon>Bacillales</taxon>
        <taxon>Paenibacillaceae</taxon>
        <taxon>Brevibacillus</taxon>
    </lineage>
</organism>
<reference evidence="3 4" key="1">
    <citation type="submission" date="2018-10" db="EMBL/GenBank/DDBJ databases">
        <title>Phylogenomics of Brevibacillus.</title>
        <authorList>
            <person name="Dunlap C."/>
        </authorList>
    </citation>
    <scope>NUCLEOTIDE SEQUENCE [LARGE SCALE GENOMIC DNA]</scope>
    <source>
        <strain evidence="3 4">JCM 15716</strain>
    </source>
</reference>
<keyword evidence="1" id="KW-0812">Transmembrane</keyword>
<name>A0A3M8CL03_9BACL</name>
<evidence type="ECO:0000313" key="4">
    <source>
        <dbReference type="Proteomes" id="UP000271031"/>
    </source>
</evidence>
<dbReference type="EMBL" id="RHHQ01000075">
    <property type="protein sequence ID" value="RNB76442.1"/>
    <property type="molecule type" value="Genomic_DNA"/>
</dbReference>
<sequence length="184" mass="20972">MFQLYSIPTPIALIVKYVIWIVPVYFYLTQIDHIQNSWRNIGMRNAALGVKWGFLVSFMIVVIEAGLTYSFQGSFHFDLGWRWFTTLLFAIPEEVLFRGFILHKLSSSMTFMKANLFASLLFVSIHLPIWLLQGGASLPKLIGNGATVFLVGYGLSLLVKRTNSLWSSTIVHTVYNLLIYLRAT</sequence>
<dbReference type="Pfam" id="PF02517">
    <property type="entry name" value="Rce1-like"/>
    <property type="match status" value="1"/>
</dbReference>
<dbReference type="InterPro" id="IPR003675">
    <property type="entry name" value="Rce1/LyrA-like_dom"/>
</dbReference>
<dbReference type="GO" id="GO:0006508">
    <property type="term" value="P:proteolysis"/>
    <property type="evidence" value="ECO:0007669"/>
    <property type="project" value="UniProtKB-KW"/>
</dbReference>
<dbReference type="GO" id="GO:0080120">
    <property type="term" value="P:CAAX-box protein maturation"/>
    <property type="evidence" value="ECO:0007669"/>
    <property type="project" value="UniProtKB-ARBA"/>
</dbReference>
<feature type="transmembrane region" description="Helical" evidence="1">
    <location>
        <begin position="6"/>
        <end position="28"/>
    </location>
</feature>
<keyword evidence="3" id="KW-0378">Hydrolase</keyword>
<dbReference type="AlphaFoldDB" id="A0A3M8CL03"/>
<keyword evidence="3" id="KW-0482">Metalloprotease</keyword>
<keyword evidence="3" id="KW-0645">Protease</keyword>
<comment type="caution">
    <text evidence="3">The sequence shown here is derived from an EMBL/GenBank/DDBJ whole genome shotgun (WGS) entry which is preliminary data.</text>
</comment>
<keyword evidence="1" id="KW-0472">Membrane</keyword>
<feature type="transmembrane region" description="Helical" evidence="1">
    <location>
        <begin position="138"/>
        <end position="159"/>
    </location>
</feature>
<evidence type="ECO:0000313" key="3">
    <source>
        <dbReference type="EMBL" id="RNB76442.1"/>
    </source>
</evidence>
<protein>
    <submittedName>
        <fullName evidence="3">CPBP family intramembrane metalloprotease</fullName>
    </submittedName>
</protein>
<dbReference type="GO" id="GO:0004175">
    <property type="term" value="F:endopeptidase activity"/>
    <property type="evidence" value="ECO:0007669"/>
    <property type="project" value="UniProtKB-ARBA"/>
</dbReference>
<keyword evidence="1" id="KW-1133">Transmembrane helix</keyword>
<dbReference type="Proteomes" id="UP000271031">
    <property type="component" value="Unassembled WGS sequence"/>
</dbReference>
<evidence type="ECO:0000256" key="1">
    <source>
        <dbReference type="SAM" id="Phobius"/>
    </source>
</evidence>
<dbReference type="GO" id="GO:0008237">
    <property type="term" value="F:metallopeptidase activity"/>
    <property type="evidence" value="ECO:0007669"/>
    <property type="project" value="UniProtKB-KW"/>
</dbReference>
<gene>
    <name evidence="3" type="ORF">EDM56_30970</name>
</gene>
<feature type="domain" description="CAAX prenyl protease 2/Lysostaphin resistance protein A-like" evidence="2">
    <location>
        <begin position="81"/>
        <end position="178"/>
    </location>
</feature>
<accession>A0A3M8CL03</accession>